<keyword evidence="3" id="KW-1185">Reference proteome</keyword>
<name>A0A8J6CC09_DIALT</name>
<evidence type="ECO:0000256" key="1">
    <source>
        <dbReference type="SAM" id="SignalP"/>
    </source>
</evidence>
<feature type="chain" id="PRO_5035322470" evidence="1">
    <location>
        <begin position="19"/>
        <end position="556"/>
    </location>
</feature>
<dbReference type="AlphaFoldDB" id="A0A8J6CC09"/>
<accession>A0A8J6CC09</accession>
<protein>
    <submittedName>
        <fullName evidence="2">Uncharacterized protein</fullName>
    </submittedName>
</protein>
<keyword evidence="1" id="KW-0732">Signal</keyword>
<proteinExistence type="predicted"/>
<evidence type="ECO:0000313" key="2">
    <source>
        <dbReference type="EMBL" id="KAG8469387.1"/>
    </source>
</evidence>
<dbReference type="EMBL" id="JAGTXO010000002">
    <property type="protein sequence ID" value="KAG8469387.1"/>
    <property type="molecule type" value="Genomic_DNA"/>
</dbReference>
<evidence type="ECO:0000313" key="3">
    <source>
        <dbReference type="Proteomes" id="UP000751190"/>
    </source>
</evidence>
<reference evidence="2" key="1">
    <citation type="submission" date="2021-05" db="EMBL/GenBank/DDBJ databases">
        <title>The genome of the haptophyte Pavlova lutheri (Diacronema luteri, Pavlovales) - a model for lipid biosynthesis in eukaryotic algae.</title>
        <authorList>
            <person name="Hulatt C.J."/>
            <person name="Posewitz M.C."/>
        </authorList>
    </citation>
    <scope>NUCLEOTIDE SEQUENCE</scope>
    <source>
        <strain evidence="2">NIVA-4/92</strain>
    </source>
</reference>
<organism evidence="2 3">
    <name type="scientific">Diacronema lutheri</name>
    <name type="common">Unicellular marine alga</name>
    <name type="synonym">Monochrysis lutheri</name>
    <dbReference type="NCBI Taxonomy" id="2081491"/>
    <lineage>
        <taxon>Eukaryota</taxon>
        <taxon>Haptista</taxon>
        <taxon>Haptophyta</taxon>
        <taxon>Pavlovophyceae</taxon>
        <taxon>Pavlovales</taxon>
        <taxon>Pavlovaceae</taxon>
        <taxon>Diacronema</taxon>
    </lineage>
</organism>
<feature type="signal peptide" evidence="1">
    <location>
        <begin position="1"/>
        <end position="18"/>
    </location>
</feature>
<sequence>MRLARAVLLVPLLAAAAARNATHESVAGEPIGTTAPCDACVTDALASLLEPPARICESADALEEVVVLRARASDGRAVIAGGDLFGVVLSRGGDEYFPLALVDRCDGTYAARLPCAALEAGDDYVMSALLEHSHQRQRLPRDLWYCGSQADAGNFTAWDALPYTRLASLHECVGKRVGGGAAVHVRVSRSGAGSASIAGITRAAHACWPASWAWASISRGAQWAPAAPVLVPCNVPAQLALTMRFDASFHHCVRTADPSCPTIPYVTDAPAWLAGVRVSLVGDSVTEGTFADVAHMWARMQRNAAGRPIDKDAPSVCRWRRGLRRMMPIREPPTRLAVPIARAPAAGGLGANASAGEATQLQVTLVSLKIPYRQGLANFLSRNGRRRIADAVRNHDVVVLESARHDCAARTEALPVLGEYRARARALAQQCAGLVAAEAARRRPAGGAPRVFWRTAVAPPGIAEHCNHPSNNPAIVHVANVAAANAFAAYGLGVLPQHVWGRAFFNPRFWPYDERWADVHSHEGWCSPMYTHPGLVNGWVSKALTQLTLRAATLRA</sequence>
<gene>
    <name evidence="2" type="ORF">KFE25_005842</name>
</gene>
<comment type="caution">
    <text evidence="2">The sequence shown here is derived from an EMBL/GenBank/DDBJ whole genome shotgun (WGS) entry which is preliminary data.</text>
</comment>
<dbReference type="Proteomes" id="UP000751190">
    <property type="component" value="Unassembled WGS sequence"/>
</dbReference>